<dbReference type="InterPro" id="IPR036938">
    <property type="entry name" value="PAP2/HPO_sf"/>
</dbReference>
<dbReference type="GO" id="GO:0016020">
    <property type="term" value="C:membrane"/>
    <property type="evidence" value="ECO:0007669"/>
    <property type="project" value="UniProtKB-SubCell"/>
</dbReference>
<evidence type="ECO:0000256" key="1">
    <source>
        <dbReference type="SAM" id="Phobius"/>
    </source>
</evidence>
<keyword evidence="1" id="KW-1133">Transmembrane helix</keyword>
<feature type="transmembrane region" description="Helical" evidence="1">
    <location>
        <begin position="160"/>
        <end position="180"/>
    </location>
</feature>
<dbReference type="EMBL" id="JACCBY010000008">
    <property type="protein sequence ID" value="NYD92004.1"/>
    <property type="molecule type" value="Genomic_DNA"/>
</dbReference>
<feature type="transmembrane region" description="Helical" evidence="1">
    <location>
        <begin position="131"/>
        <end position="153"/>
    </location>
</feature>
<keyword evidence="1" id="KW-0812">Transmembrane</keyword>
<feature type="domain" description="Inositolphosphotransferase Aur1/Ipt1" evidence="2">
    <location>
        <begin position="101"/>
        <end position="285"/>
    </location>
</feature>
<dbReference type="Pfam" id="PF14378">
    <property type="entry name" value="PAP2_3"/>
    <property type="match status" value="1"/>
</dbReference>
<evidence type="ECO:0000313" key="3">
    <source>
        <dbReference type="EMBL" id="NYD92004.1"/>
    </source>
</evidence>
<keyword evidence="4" id="KW-1185">Reference proteome</keyword>
<dbReference type="RefSeq" id="WP_179510405.1">
    <property type="nucleotide sequence ID" value="NZ_JACCBY010000008.1"/>
</dbReference>
<accession>A0A7Y9FRB2</accession>
<feature type="transmembrane region" description="Helical" evidence="1">
    <location>
        <begin position="12"/>
        <end position="33"/>
    </location>
</feature>
<protein>
    <submittedName>
        <fullName evidence="3">Membrane-associated phospholipid phosphatase</fullName>
    </submittedName>
</protein>
<feature type="transmembrane region" description="Helical" evidence="1">
    <location>
        <begin position="39"/>
        <end position="59"/>
    </location>
</feature>
<evidence type="ECO:0000259" key="2">
    <source>
        <dbReference type="Pfam" id="PF14378"/>
    </source>
</evidence>
<sequence length="326" mass="34498">MWVEHARRPDHAAWGLIAIMATVCLLTAAGLAFRLDAATAIIPAGGVALLCAGSLVGRLRDQPRLAMGATAFLQMTVFTLIGVLLSYALAARAGPLWDGRFAAVDRAMGFDWPAIVRAADGSPRLLWVGGLAYHSLTLQMVVCIVVLSAAGCAERLRRTVVAAILSGFVTILISGVTPAMGNVFDPAGYRHLWPSVAWTEQAMLAGLRDGSWRTIDLTRLMGIVTFPSYHATLPIILAWALRDRRWWRAIAPAWAAVTIVATPLFGGHYAIDVLAGAVLAVLGLAITPWLVAPRRDQAKAAWIDAAAAGAPPAVAISAASRDAASR</sequence>
<feature type="transmembrane region" description="Helical" evidence="1">
    <location>
        <begin position="220"/>
        <end position="239"/>
    </location>
</feature>
<feature type="transmembrane region" description="Helical" evidence="1">
    <location>
        <begin position="71"/>
        <end position="90"/>
    </location>
</feature>
<gene>
    <name evidence="3" type="ORF">HD841_003824</name>
</gene>
<organism evidence="3 4">
    <name type="scientific">Sphingomonas melonis</name>
    <dbReference type="NCBI Taxonomy" id="152682"/>
    <lineage>
        <taxon>Bacteria</taxon>
        <taxon>Pseudomonadati</taxon>
        <taxon>Pseudomonadota</taxon>
        <taxon>Alphaproteobacteria</taxon>
        <taxon>Sphingomonadales</taxon>
        <taxon>Sphingomonadaceae</taxon>
        <taxon>Sphingomonas</taxon>
    </lineage>
</organism>
<feature type="transmembrane region" description="Helical" evidence="1">
    <location>
        <begin position="273"/>
        <end position="292"/>
    </location>
</feature>
<dbReference type="Gene3D" id="1.20.144.10">
    <property type="entry name" value="Phosphatidic acid phosphatase type 2/haloperoxidase"/>
    <property type="match status" value="1"/>
</dbReference>
<comment type="caution">
    <text evidence="3">The sequence shown here is derived from an EMBL/GenBank/DDBJ whole genome shotgun (WGS) entry which is preliminary data.</text>
</comment>
<dbReference type="SUPFAM" id="SSF48317">
    <property type="entry name" value="Acid phosphatase/Vanadium-dependent haloperoxidase"/>
    <property type="match status" value="1"/>
</dbReference>
<name>A0A7Y9FRB2_9SPHN</name>
<evidence type="ECO:0000313" key="4">
    <source>
        <dbReference type="Proteomes" id="UP000517753"/>
    </source>
</evidence>
<dbReference type="InterPro" id="IPR026841">
    <property type="entry name" value="Aur1/Ipt1"/>
</dbReference>
<feature type="transmembrane region" description="Helical" evidence="1">
    <location>
        <begin position="246"/>
        <end position="267"/>
    </location>
</feature>
<proteinExistence type="predicted"/>
<reference evidence="3 4" key="1">
    <citation type="submission" date="2020-08" db="EMBL/GenBank/DDBJ databases">
        <title>The Agave Microbiome: Exploring the role of microbial communities in plant adaptations to desert environments.</title>
        <authorList>
            <person name="Partida-Martinez L.P."/>
        </authorList>
    </citation>
    <scope>NUCLEOTIDE SEQUENCE [LARGE SCALE GENOMIC DNA]</scope>
    <source>
        <strain evidence="3 4">AS2.3</strain>
    </source>
</reference>
<dbReference type="Proteomes" id="UP000517753">
    <property type="component" value="Unassembled WGS sequence"/>
</dbReference>
<keyword evidence="1" id="KW-0472">Membrane</keyword>
<dbReference type="AlphaFoldDB" id="A0A7Y9FRB2"/>